<feature type="non-terminal residue" evidence="1">
    <location>
        <position position="143"/>
    </location>
</feature>
<accession>A0A852IK71</accession>
<dbReference type="Proteomes" id="UP000627253">
    <property type="component" value="Unassembled WGS sequence"/>
</dbReference>
<feature type="non-terminal residue" evidence="1">
    <location>
        <position position="1"/>
    </location>
</feature>
<dbReference type="PANTHER" id="PTHR31649:SF1">
    <property type="entry name" value="FARNESOIC ACID O-METHYL TRANSFERASE DOMAIN-CONTAINING PROTEIN"/>
    <property type="match status" value="1"/>
</dbReference>
<dbReference type="EMBL" id="WAAF01001219">
    <property type="protein sequence ID" value="NXX38587.1"/>
    <property type="molecule type" value="Genomic_DNA"/>
</dbReference>
<gene>
    <name evidence="1" type="primary">Natt3</name>
    <name evidence="1" type="ORF">TRILEU_R11442</name>
</gene>
<evidence type="ECO:0000313" key="1">
    <source>
        <dbReference type="EMBL" id="NXX38587.1"/>
    </source>
</evidence>
<proteinExistence type="predicted"/>
<dbReference type="SMART" id="SM00696">
    <property type="entry name" value="DM9"/>
    <property type="match status" value="1"/>
</dbReference>
<dbReference type="OrthoDB" id="1925699at2759"/>
<dbReference type="AlphaFoldDB" id="A0A852IK71"/>
<dbReference type="PANTHER" id="PTHR31649">
    <property type="entry name" value="AGAP009604-PA"/>
    <property type="match status" value="1"/>
</dbReference>
<dbReference type="InterPro" id="IPR006616">
    <property type="entry name" value="DM9_repeat"/>
</dbReference>
<protein>
    <submittedName>
        <fullName evidence="1">NATT3 protein</fullName>
    </submittedName>
</protein>
<keyword evidence="2" id="KW-1185">Reference proteome</keyword>
<evidence type="ECO:0000313" key="2">
    <source>
        <dbReference type="Proteomes" id="UP000627253"/>
    </source>
</evidence>
<sequence>LEFVCSTREHHCNTGAYVPQRGPHCFYPYHGVEMSAKDFKLLVNVGGFEALDWVEESFGAVPEEAVEGCPSIDVFVGRNKYGLGKVSKEHRALFVVDPDDGEEVWFKWYQVLVVRKGPADVTIRDVLYNISAAVESIQEVTLV</sequence>
<comment type="caution">
    <text evidence="1">The sequence shown here is derived from an EMBL/GenBank/DDBJ whole genome shotgun (WGS) entry which is preliminary data.</text>
</comment>
<reference evidence="1" key="1">
    <citation type="submission" date="2020-02" db="EMBL/GenBank/DDBJ databases">
        <title>Bird 10,000 Genomes (B10K) Project - Family phase.</title>
        <authorList>
            <person name="Zhang G."/>
        </authorList>
    </citation>
    <scope>NUCLEOTIDE SEQUENCE</scope>
    <source>
        <strain evidence="1">B10K-DU-002-37</strain>
        <tissue evidence="1">Muscle</tissue>
    </source>
</reference>
<organism evidence="1 2">
    <name type="scientific">Tricholaema leucomelas</name>
    <name type="common">pied barbet</name>
    <dbReference type="NCBI Taxonomy" id="240729"/>
    <lineage>
        <taxon>Eukaryota</taxon>
        <taxon>Metazoa</taxon>
        <taxon>Chordata</taxon>
        <taxon>Craniata</taxon>
        <taxon>Vertebrata</taxon>
        <taxon>Euteleostomi</taxon>
        <taxon>Archelosauria</taxon>
        <taxon>Archosauria</taxon>
        <taxon>Dinosauria</taxon>
        <taxon>Saurischia</taxon>
        <taxon>Theropoda</taxon>
        <taxon>Coelurosauria</taxon>
        <taxon>Aves</taxon>
        <taxon>Neognathae</taxon>
        <taxon>Neoaves</taxon>
        <taxon>Telluraves</taxon>
        <taxon>Coraciimorphae</taxon>
        <taxon>Piciformes</taxon>
        <taxon>Lybiidae</taxon>
        <taxon>Tricholaema lacrymosa</taxon>
    </lineage>
</organism>
<dbReference type="Pfam" id="PF11901">
    <property type="entry name" value="DM9"/>
    <property type="match status" value="1"/>
</dbReference>
<name>A0A852IK71_9PICI</name>